<gene>
    <name evidence="1" type="ORF">T12_5421</name>
</gene>
<protein>
    <submittedName>
        <fullName evidence="1">Uncharacterized protein</fullName>
    </submittedName>
</protein>
<reference evidence="1 2" key="1">
    <citation type="submission" date="2015-01" db="EMBL/GenBank/DDBJ databases">
        <title>Evolution of Trichinella species and genotypes.</title>
        <authorList>
            <person name="Korhonen P.K."/>
            <person name="Edoardo P."/>
            <person name="Giuseppe L.R."/>
            <person name="Gasser R.B."/>
        </authorList>
    </citation>
    <scope>NUCLEOTIDE SEQUENCE [LARGE SCALE GENOMIC DNA]</scope>
    <source>
        <strain evidence="1">ISS2496</strain>
    </source>
</reference>
<proteinExistence type="predicted"/>
<dbReference type="AlphaFoldDB" id="A0A0V0YTJ3"/>
<dbReference type="EMBL" id="JYDQ01002572">
    <property type="protein sequence ID" value="KRY03685.1"/>
    <property type="molecule type" value="Genomic_DNA"/>
</dbReference>
<sequence>LFKEKMQRTLVTVRGIKHYKKIWILMKNPVLLAYKQILGIQMVKHLNNKHVTISTTHFKLETQKTLLDLHIKLFIYQ</sequence>
<evidence type="ECO:0000313" key="1">
    <source>
        <dbReference type="EMBL" id="KRY03685.1"/>
    </source>
</evidence>
<dbReference type="Proteomes" id="UP000054783">
    <property type="component" value="Unassembled WGS sequence"/>
</dbReference>
<accession>A0A0V0YTJ3</accession>
<comment type="caution">
    <text evidence="1">The sequence shown here is derived from an EMBL/GenBank/DDBJ whole genome shotgun (WGS) entry which is preliminary data.</text>
</comment>
<feature type="non-terminal residue" evidence="1">
    <location>
        <position position="77"/>
    </location>
</feature>
<evidence type="ECO:0000313" key="2">
    <source>
        <dbReference type="Proteomes" id="UP000054783"/>
    </source>
</evidence>
<keyword evidence="2" id="KW-1185">Reference proteome</keyword>
<feature type="non-terminal residue" evidence="1">
    <location>
        <position position="1"/>
    </location>
</feature>
<name>A0A0V0YTJ3_9BILA</name>
<organism evidence="1 2">
    <name type="scientific">Trichinella patagoniensis</name>
    <dbReference type="NCBI Taxonomy" id="990121"/>
    <lineage>
        <taxon>Eukaryota</taxon>
        <taxon>Metazoa</taxon>
        <taxon>Ecdysozoa</taxon>
        <taxon>Nematoda</taxon>
        <taxon>Enoplea</taxon>
        <taxon>Dorylaimia</taxon>
        <taxon>Trichinellida</taxon>
        <taxon>Trichinellidae</taxon>
        <taxon>Trichinella</taxon>
    </lineage>
</organism>